<evidence type="ECO:0000313" key="3">
    <source>
        <dbReference type="Proteomes" id="UP000199800"/>
    </source>
</evidence>
<sequence>MRKYILKALAFLCIIIIAWDGTNASIINAKKTYVHSYYRKDGTYVHGYYRNSGGSSSSSGYSSSGYSSSSSSSSSGSVDRSDSLYNNSSSYDNTSSKNNSLVKKPSGSTYKSFKGTPVVNRNNTVNLYRNQTLVGTVPVDELVYVNGYYRKDGTYVRPHFRTYPNRYLSDNFSTYGLSTLLIWYEFF</sequence>
<protein>
    <submittedName>
        <fullName evidence="2">Uncharacterized protein</fullName>
    </submittedName>
</protein>
<reference evidence="2 3" key="1">
    <citation type="submission" date="2016-10" db="EMBL/GenBank/DDBJ databases">
        <authorList>
            <person name="de Groot N.N."/>
        </authorList>
    </citation>
    <scope>NUCLEOTIDE SEQUENCE [LARGE SCALE GENOMIC DNA]</scope>
    <source>
        <strain evidence="2 3">DSM 1801</strain>
    </source>
</reference>
<dbReference type="OrthoDB" id="965391at2"/>
<gene>
    <name evidence="2" type="ORF">SAMN04487772_1105</name>
</gene>
<dbReference type="AlphaFoldDB" id="A0A1I0CGG3"/>
<accession>A0A1I0CGG3</accession>
<dbReference type="RefSeq" id="WP_092477738.1">
    <property type="nucleotide sequence ID" value="NZ_FOHN01000010.1"/>
</dbReference>
<feature type="region of interest" description="Disordered" evidence="1">
    <location>
        <begin position="53"/>
        <end position="108"/>
    </location>
</feature>
<name>A0A1I0CGG3_9FIRM</name>
<keyword evidence="3" id="KW-1185">Reference proteome</keyword>
<dbReference type="EMBL" id="FOHN01000010">
    <property type="protein sequence ID" value="SET18678.1"/>
    <property type="molecule type" value="Genomic_DNA"/>
</dbReference>
<feature type="compositionally biased region" description="Low complexity" evidence="1">
    <location>
        <begin position="53"/>
        <end position="100"/>
    </location>
</feature>
<organism evidence="2 3">
    <name type="scientific">[Clostridium] polysaccharolyticum</name>
    <dbReference type="NCBI Taxonomy" id="29364"/>
    <lineage>
        <taxon>Bacteria</taxon>
        <taxon>Bacillati</taxon>
        <taxon>Bacillota</taxon>
        <taxon>Clostridia</taxon>
        <taxon>Lachnospirales</taxon>
        <taxon>Lachnospiraceae</taxon>
    </lineage>
</organism>
<evidence type="ECO:0000256" key="1">
    <source>
        <dbReference type="SAM" id="MobiDB-lite"/>
    </source>
</evidence>
<evidence type="ECO:0000313" key="2">
    <source>
        <dbReference type="EMBL" id="SET18678.1"/>
    </source>
</evidence>
<dbReference type="Proteomes" id="UP000199800">
    <property type="component" value="Unassembled WGS sequence"/>
</dbReference>
<proteinExistence type="predicted"/>
<dbReference type="STRING" id="29364.SAMN04487772_1105"/>